<comment type="caution">
    <text evidence="2">The sequence shown here is derived from an EMBL/GenBank/DDBJ whole genome shotgun (WGS) entry which is preliminary data.</text>
</comment>
<dbReference type="GO" id="GO:0004672">
    <property type="term" value="F:protein kinase activity"/>
    <property type="evidence" value="ECO:0007669"/>
    <property type="project" value="InterPro"/>
</dbReference>
<name>A0AA39N133_9AGAR</name>
<organism evidence="2 3">
    <name type="scientific">Armillaria borealis</name>
    <dbReference type="NCBI Taxonomy" id="47425"/>
    <lineage>
        <taxon>Eukaryota</taxon>
        <taxon>Fungi</taxon>
        <taxon>Dikarya</taxon>
        <taxon>Basidiomycota</taxon>
        <taxon>Agaricomycotina</taxon>
        <taxon>Agaricomycetes</taxon>
        <taxon>Agaricomycetidae</taxon>
        <taxon>Agaricales</taxon>
        <taxon>Marasmiineae</taxon>
        <taxon>Physalacriaceae</taxon>
        <taxon>Armillaria</taxon>
    </lineage>
</organism>
<dbReference type="Proteomes" id="UP001175226">
    <property type="component" value="Unassembled WGS sequence"/>
</dbReference>
<dbReference type="InterPro" id="IPR011009">
    <property type="entry name" value="Kinase-like_dom_sf"/>
</dbReference>
<sequence>MEEILLAINPIVHTIANAAYLSGNTVVERSLGGNCMYSQKDEYNFTVIRATNKEGLAQFENIKVCSDKDEAFLVLLSEAEQLGQPSRLDMTRKQKGAAAMAVKLALQMISAHVYRVSSVTIAGFNRYILPLSPVFKLHTEALPCPDPEKPLIADVQTEPFLAIVVAMVCSKLIPGHSVASPPFELFLPPPLEEKRYEKEANKDVRSDTGGQFETVPLLVTTNEMIMEQPYFRTSDVHRISLRTIPPSENTPNSSPLTGTYPLSLPRSLLQLCRRSPHIPSTKPVIVVLTSVIQSSEVSTVWRGHAEGHELPFIVKLISQSYLDTIWREFYMYKIFLKECPLVPKFYGMYQRPIGGWFGFCVEDVGKNLEELYGSDWSDVKRSMPKMQWRIFLQAVKELHSLGVLHGDLEPRNVSQSAGGFKFFDFG</sequence>
<evidence type="ECO:0000313" key="2">
    <source>
        <dbReference type="EMBL" id="KAK0454321.1"/>
    </source>
</evidence>
<feature type="domain" description="Protein kinase" evidence="1">
    <location>
        <begin position="286"/>
        <end position="426"/>
    </location>
</feature>
<evidence type="ECO:0000313" key="3">
    <source>
        <dbReference type="Proteomes" id="UP001175226"/>
    </source>
</evidence>
<dbReference type="GO" id="GO:0005524">
    <property type="term" value="F:ATP binding"/>
    <property type="evidence" value="ECO:0007669"/>
    <property type="project" value="InterPro"/>
</dbReference>
<dbReference type="SUPFAM" id="SSF56112">
    <property type="entry name" value="Protein kinase-like (PK-like)"/>
    <property type="match status" value="1"/>
</dbReference>
<accession>A0AA39N133</accession>
<protein>
    <recommendedName>
        <fullName evidence="1">Protein kinase domain-containing protein</fullName>
    </recommendedName>
</protein>
<gene>
    <name evidence="2" type="ORF">EV421DRAFT_2029416</name>
</gene>
<dbReference type="EMBL" id="JAUEPT010000002">
    <property type="protein sequence ID" value="KAK0454321.1"/>
    <property type="molecule type" value="Genomic_DNA"/>
</dbReference>
<dbReference type="Gene3D" id="1.10.510.10">
    <property type="entry name" value="Transferase(Phosphotransferase) domain 1"/>
    <property type="match status" value="1"/>
</dbReference>
<keyword evidence="3" id="KW-1185">Reference proteome</keyword>
<dbReference type="InterPro" id="IPR000719">
    <property type="entry name" value="Prot_kinase_dom"/>
</dbReference>
<dbReference type="AlphaFoldDB" id="A0AA39N133"/>
<proteinExistence type="predicted"/>
<dbReference type="PROSITE" id="PS50011">
    <property type="entry name" value="PROTEIN_KINASE_DOM"/>
    <property type="match status" value="1"/>
</dbReference>
<reference evidence="2" key="1">
    <citation type="submission" date="2023-06" db="EMBL/GenBank/DDBJ databases">
        <authorList>
            <consortium name="Lawrence Berkeley National Laboratory"/>
            <person name="Ahrendt S."/>
            <person name="Sahu N."/>
            <person name="Indic B."/>
            <person name="Wong-Bajracharya J."/>
            <person name="Merenyi Z."/>
            <person name="Ke H.-M."/>
            <person name="Monk M."/>
            <person name="Kocsube S."/>
            <person name="Drula E."/>
            <person name="Lipzen A."/>
            <person name="Balint B."/>
            <person name="Henrissat B."/>
            <person name="Andreopoulos B."/>
            <person name="Martin F.M."/>
            <person name="Harder C.B."/>
            <person name="Rigling D."/>
            <person name="Ford K.L."/>
            <person name="Foster G.D."/>
            <person name="Pangilinan J."/>
            <person name="Papanicolaou A."/>
            <person name="Barry K."/>
            <person name="LaButti K."/>
            <person name="Viragh M."/>
            <person name="Koriabine M."/>
            <person name="Yan M."/>
            <person name="Riley R."/>
            <person name="Champramary S."/>
            <person name="Plett K.L."/>
            <person name="Tsai I.J."/>
            <person name="Slot J."/>
            <person name="Sipos G."/>
            <person name="Plett J."/>
            <person name="Nagy L.G."/>
            <person name="Grigoriev I.V."/>
        </authorList>
    </citation>
    <scope>NUCLEOTIDE SEQUENCE</scope>
    <source>
        <strain evidence="2">FPL87.14</strain>
    </source>
</reference>
<evidence type="ECO:0000259" key="1">
    <source>
        <dbReference type="PROSITE" id="PS50011"/>
    </source>
</evidence>